<gene>
    <name evidence="6" type="ORF">IAC85_00440</name>
</gene>
<dbReference type="Pfam" id="PF13614">
    <property type="entry name" value="AAA_31"/>
    <property type="match status" value="1"/>
</dbReference>
<reference evidence="6" key="2">
    <citation type="journal article" date="2021" name="PeerJ">
        <title>Extensive microbial diversity within the chicken gut microbiome revealed by metagenomics and culture.</title>
        <authorList>
            <person name="Gilroy R."/>
            <person name="Ravi A."/>
            <person name="Getino M."/>
            <person name="Pursley I."/>
            <person name="Horton D.L."/>
            <person name="Alikhan N.F."/>
            <person name="Baker D."/>
            <person name="Gharbi K."/>
            <person name="Hall N."/>
            <person name="Watson M."/>
            <person name="Adriaenssens E.M."/>
            <person name="Foster-Nyarko E."/>
            <person name="Jarju S."/>
            <person name="Secka A."/>
            <person name="Antonio M."/>
            <person name="Oren A."/>
            <person name="Chaudhuri R.R."/>
            <person name="La Ragione R."/>
            <person name="Hildebrand F."/>
            <person name="Pallen M.J."/>
        </authorList>
    </citation>
    <scope>NUCLEOTIDE SEQUENCE</scope>
    <source>
        <strain evidence="6">CHK165-10780</strain>
    </source>
</reference>
<dbReference type="PIRSF" id="PIRSF009320">
    <property type="entry name" value="Nuc_binding_HP_1000"/>
    <property type="match status" value="1"/>
</dbReference>
<comment type="caution">
    <text evidence="6">The sequence shown here is derived from an EMBL/GenBank/DDBJ whole genome shotgun (WGS) entry which is preliminary data.</text>
</comment>
<dbReference type="InterPro" id="IPR027417">
    <property type="entry name" value="P-loop_NTPase"/>
</dbReference>
<proteinExistence type="inferred from homology"/>
<dbReference type="PANTHER" id="PTHR13696:SF99">
    <property type="entry name" value="COBYRINIC ACID AC-DIAMIDE SYNTHASE"/>
    <property type="match status" value="1"/>
</dbReference>
<accession>A0A9D0YY12</accession>
<feature type="domain" description="AAA" evidence="5">
    <location>
        <begin position="5"/>
        <end position="184"/>
    </location>
</feature>
<dbReference type="InterPro" id="IPR050678">
    <property type="entry name" value="DNA_Partitioning_ATPase"/>
</dbReference>
<evidence type="ECO:0000313" key="6">
    <source>
        <dbReference type="EMBL" id="HIQ64187.1"/>
    </source>
</evidence>
<evidence type="ECO:0000256" key="2">
    <source>
        <dbReference type="ARBA" id="ARBA00049360"/>
    </source>
</evidence>
<sequence length="247" mass="27462">MPKCKIIAIANQKGGVGKTTTAFSLGVALAQNGKKVLLVDADSQGDLTTYMGYYETDNLELTLADLMEQSINDEQITAKKAILHHKENVDLIPSNLDLSAMKMSLVNAMSREYTMRSCLAEVKKDYDYIILDCMPSLGMITVNALASANSVIIPVQSQYLAAKGMVQLMKTIFKVKRQINPDLHVDGILLTLVDKRTNLSKEIKLQLVENYGSMLKLFESQIPLAIKTVEFCRLAVEKGFFFKRKST</sequence>
<dbReference type="EMBL" id="DVFU01000011">
    <property type="protein sequence ID" value="HIQ64187.1"/>
    <property type="molecule type" value="Genomic_DNA"/>
</dbReference>
<dbReference type="AlphaFoldDB" id="A0A9D0YY12"/>
<protein>
    <recommendedName>
        <fullName evidence="4">Sporulation initiation inhibitor protein Soj</fullName>
    </recommendedName>
</protein>
<dbReference type="PANTHER" id="PTHR13696">
    <property type="entry name" value="P-LOOP CONTAINING NUCLEOSIDE TRIPHOSPHATE HYDROLASE"/>
    <property type="match status" value="1"/>
</dbReference>
<name>A0A9D0YY12_9FIRM</name>
<dbReference type="CDD" id="cd02042">
    <property type="entry name" value="ParAB_family"/>
    <property type="match status" value="1"/>
</dbReference>
<reference evidence="6" key="1">
    <citation type="submission" date="2020-10" db="EMBL/GenBank/DDBJ databases">
        <authorList>
            <person name="Gilroy R."/>
        </authorList>
    </citation>
    <scope>NUCLEOTIDE SEQUENCE</scope>
    <source>
        <strain evidence="6">CHK165-10780</strain>
    </source>
</reference>
<dbReference type="InterPro" id="IPR025669">
    <property type="entry name" value="AAA_dom"/>
</dbReference>
<evidence type="ECO:0000256" key="4">
    <source>
        <dbReference type="ARBA" id="ARBA00071824"/>
    </source>
</evidence>
<dbReference type="SUPFAM" id="SSF52540">
    <property type="entry name" value="P-loop containing nucleoside triphosphate hydrolases"/>
    <property type="match status" value="1"/>
</dbReference>
<evidence type="ECO:0000256" key="1">
    <source>
        <dbReference type="ARBA" id="ARBA00006976"/>
    </source>
</evidence>
<dbReference type="Proteomes" id="UP000886725">
    <property type="component" value="Unassembled WGS sequence"/>
</dbReference>
<comment type="similarity">
    <text evidence="1">Belongs to the ParA family.</text>
</comment>
<dbReference type="Gene3D" id="3.40.50.300">
    <property type="entry name" value="P-loop containing nucleotide triphosphate hydrolases"/>
    <property type="match status" value="1"/>
</dbReference>
<comment type="subunit">
    <text evidence="3">Dimerizes in the presence of ATP but not ADP; ATP-binding is required for double-stranded (ds)DNA-binding. Interacts with DnaA.</text>
</comment>
<comment type="catalytic activity">
    <reaction evidence="2">
        <text>ATP + H2O = ADP + phosphate + H(+)</text>
        <dbReference type="Rhea" id="RHEA:13065"/>
        <dbReference type="ChEBI" id="CHEBI:15377"/>
        <dbReference type="ChEBI" id="CHEBI:15378"/>
        <dbReference type="ChEBI" id="CHEBI:30616"/>
        <dbReference type="ChEBI" id="CHEBI:43474"/>
        <dbReference type="ChEBI" id="CHEBI:456216"/>
    </reaction>
</comment>
<organism evidence="6 7">
    <name type="scientific">Candidatus Faecenecus gallistercoris</name>
    <dbReference type="NCBI Taxonomy" id="2840793"/>
    <lineage>
        <taxon>Bacteria</taxon>
        <taxon>Bacillati</taxon>
        <taxon>Bacillota</taxon>
        <taxon>Bacillota incertae sedis</taxon>
        <taxon>Candidatus Faecenecus</taxon>
    </lineage>
</organism>
<evidence type="ECO:0000259" key="5">
    <source>
        <dbReference type="Pfam" id="PF13614"/>
    </source>
</evidence>
<evidence type="ECO:0000313" key="7">
    <source>
        <dbReference type="Proteomes" id="UP000886725"/>
    </source>
</evidence>
<dbReference type="FunFam" id="3.40.50.300:FF:000285">
    <property type="entry name" value="Sporulation initiation inhibitor Soj"/>
    <property type="match status" value="1"/>
</dbReference>
<evidence type="ECO:0000256" key="3">
    <source>
        <dbReference type="ARBA" id="ARBA00062323"/>
    </source>
</evidence>